<dbReference type="EMBL" id="JBBMFF010000066">
    <property type="protein sequence ID" value="MEQ2509816.1"/>
    <property type="molecule type" value="Genomic_DNA"/>
</dbReference>
<name>A0ABV1G332_9FIRM</name>
<keyword evidence="2" id="KW-1185">Reference proteome</keyword>
<sequence length="340" mass="39487">MQKPLSPKTLEKRYAELGLSDEKLQLLHTFFRCASNFYGVLQVSHAWQIFKHYEGLRVHKKDFVAFSGVAQRDASLPYAIYELRELYSDEPWGNPLDRTIVNKDMVMHGYYRFLYVYNTLENQRCQSFLVPDQEIFLSFAEDRFYLTPQGKAMADFIGGLRAGGTQRRWNGEVIGPMLDLNGEPALGKRLSGLLYRTQSEEFEIDISKRGSEKRRLERESAALAADKVLRRMRVDIMTGFMEPDEEFDLQVRILDEDYDVQLSKKQTDKFRRLFMDLYLQSSLWQFGGWTAVSLFYSGAAYGPERRPTSEKVRKATPPDVDELVELRGRLGPDWPKLPKS</sequence>
<proteinExistence type="predicted"/>
<dbReference type="Proteomes" id="UP001491552">
    <property type="component" value="Unassembled WGS sequence"/>
</dbReference>
<evidence type="ECO:0000313" key="2">
    <source>
        <dbReference type="Proteomes" id="UP001491552"/>
    </source>
</evidence>
<dbReference type="RefSeq" id="WP_349134526.1">
    <property type="nucleotide sequence ID" value="NZ_JBBMFF010000066.1"/>
</dbReference>
<evidence type="ECO:0000313" key="1">
    <source>
        <dbReference type="EMBL" id="MEQ2509816.1"/>
    </source>
</evidence>
<organism evidence="1 2">
    <name type="scientific">Faecousia intestinalis</name>
    <dbReference type="NCBI Taxonomy" id="3133167"/>
    <lineage>
        <taxon>Bacteria</taxon>
        <taxon>Bacillati</taxon>
        <taxon>Bacillota</taxon>
        <taxon>Clostridia</taxon>
        <taxon>Eubacteriales</taxon>
        <taxon>Oscillospiraceae</taxon>
        <taxon>Faecousia</taxon>
    </lineage>
</organism>
<protein>
    <submittedName>
        <fullName evidence="1">Uncharacterized protein</fullName>
    </submittedName>
</protein>
<comment type="caution">
    <text evidence="1">The sequence shown here is derived from an EMBL/GenBank/DDBJ whole genome shotgun (WGS) entry which is preliminary data.</text>
</comment>
<accession>A0ABV1G332</accession>
<gene>
    <name evidence="1" type="ORF">WMO66_00910</name>
</gene>
<reference evidence="1 2" key="1">
    <citation type="submission" date="2024-03" db="EMBL/GenBank/DDBJ databases">
        <title>Human intestinal bacterial collection.</title>
        <authorList>
            <person name="Pauvert C."/>
            <person name="Hitch T.C.A."/>
            <person name="Clavel T."/>
        </authorList>
    </citation>
    <scope>NUCLEOTIDE SEQUENCE [LARGE SCALE GENOMIC DNA]</scope>
    <source>
        <strain evidence="1 2">CLA-AA-H192</strain>
    </source>
</reference>